<dbReference type="EMBL" id="CATOUU010000553">
    <property type="protein sequence ID" value="CAI9933871.1"/>
    <property type="molecule type" value="Genomic_DNA"/>
</dbReference>
<proteinExistence type="predicted"/>
<dbReference type="EMBL" id="CAXDID020000741">
    <property type="protein sequence ID" value="CAL6112555.1"/>
    <property type="molecule type" value="Genomic_DNA"/>
</dbReference>
<evidence type="ECO:0000313" key="2">
    <source>
        <dbReference type="EMBL" id="CAI9933871.1"/>
    </source>
</evidence>
<accession>A0AA86NZ43</accession>
<dbReference type="EMBL" id="CAXDID020000627">
    <property type="protein sequence ID" value="CAL6107103.1"/>
    <property type="molecule type" value="Genomic_DNA"/>
</dbReference>
<evidence type="ECO:0000313" key="5">
    <source>
        <dbReference type="Proteomes" id="UP001642409"/>
    </source>
</evidence>
<evidence type="ECO:0000313" key="3">
    <source>
        <dbReference type="EMBL" id="CAL6107103.1"/>
    </source>
</evidence>
<sequence>MISKDDFILSSLDIKQFSLSQLLLNNAIKNRVTQSAIKVKNQSTTINQLNIKLQKHTHLRPRVISAKWHKPSYLQQDLTQSLPEFSPQRKLIMSQFLSKSKHQSNKNKSNTNSWNVKFEIIFTKINQELEKLKKNVNMRQYDYLQLLSTISDSEPTPQDCINFLVKQKENNFSQLDSLYDYIIELEQIRINEFDSNRIKKINAFRKNLVVFQFENKSNKPVKEFVQDLVNESNAYIEKICSQCQYYMDKKMQKYINLIEFHIQLESNAQEAIQTRETVDEVLTIVENLRIQRKTLEQAIKIKEQ</sequence>
<dbReference type="AlphaFoldDB" id="A0AA86NZ43"/>
<reference evidence="3 5" key="2">
    <citation type="submission" date="2024-07" db="EMBL/GenBank/DDBJ databases">
        <authorList>
            <person name="Akdeniz Z."/>
        </authorList>
    </citation>
    <scope>NUCLEOTIDE SEQUENCE [LARGE SCALE GENOMIC DNA]</scope>
</reference>
<organism evidence="1">
    <name type="scientific">Hexamita inflata</name>
    <dbReference type="NCBI Taxonomy" id="28002"/>
    <lineage>
        <taxon>Eukaryota</taxon>
        <taxon>Metamonada</taxon>
        <taxon>Diplomonadida</taxon>
        <taxon>Hexamitidae</taxon>
        <taxon>Hexamitinae</taxon>
        <taxon>Hexamita</taxon>
    </lineage>
</organism>
<dbReference type="Proteomes" id="UP001642409">
    <property type="component" value="Unassembled WGS sequence"/>
</dbReference>
<evidence type="ECO:0000313" key="1">
    <source>
        <dbReference type="EMBL" id="CAI9928709.1"/>
    </source>
</evidence>
<protein>
    <submittedName>
        <fullName evidence="3">Hypothetical_protein</fullName>
    </submittedName>
</protein>
<dbReference type="EMBL" id="CATOUU010000414">
    <property type="protein sequence ID" value="CAI9928709.1"/>
    <property type="molecule type" value="Genomic_DNA"/>
</dbReference>
<keyword evidence="5" id="KW-1185">Reference proteome</keyword>
<gene>
    <name evidence="1" type="ORF">HINF_LOCUS16354</name>
    <name evidence="2" type="ORF">HINF_LOCUS21516</name>
    <name evidence="3" type="ORF">HINF_LOCUS74266</name>
    <name evidence="4" type="ORF">HINF_LOCUS77095</name>
</gene>
<name>A0AA86NZ43_9EUKA</name>
<reference evidence="1" key="1">
    <citation type="submission" date="2023-06" db="EMBL/GenBank/DDBJ databases">
        <authorList>
            <person name="Kurt Z."/>
        </authorList>
    </citation>
    <scope>NUCLEOTIDE SEQUENCE</scope>
</reference>
<evidence type="ECO:0000313" key="4">
    <source>
        <dbReference type="EMBL" id="CAL6112555.1"/>
    </source>
</evidence>
<comment type="caution">
    <text evidence="1">The sequence shown here is derived from an EMBL/GenBank/DDBJ whole genome shotgun (WGS) entry which is preliminary data.</text>
</comment>